<evidence type="ECO:0000313" key="2">
    <source>
        <dbReference type="Proteomes" id="UP000614601"/>
    </source>
</evidence>
<reference evidence="1" key="1">
    <citation type="submission" date="2020-09" db="EMBL/GenBank/DDBJ databases">
        <authorList>
            <person name="Kikuchi T."/>
        </authorList>
    </citation>
    <scope>NUCLEOTIDE SEQUENCE</scope>
    <source>
        <strain evidence="1">SH1</strain>
    </source>
</reference>
<sequence>MESVRLLGERIVEELAPVANGLENLVSNMGLINRNESELVAKQFYDELAKQPNVDDILAKHELQLMQLRDMNQETLRIANMASTRMSAFQQNMNEDWENVHKLVEWSRNGRRLVGTIETLKGQCEELHRHFLQTQLALEALDRLVKAA</sequence>
<gene>
    <name evidence="1" type="ORF">BOKJ2_LOCUS1821</name>
</gene>
<keyword evidence="2" id="KW-1185">Reference proteome</keyword>
<dbReference type="OrthoDB" id="5847319at2759"/>
<dbReference type="EMBL" id="CAJFCW020000001">
    <property type="protein sequence ID" value="CAG9084484.1"/>
    <property type="molecule type" value="Genomic_DNA"/>
</dbReference>
<dbReference type="AlphaFoldDB" id="A0A811JUK3"/>
<name>A0A811JUK3_9BILA</name>
<dbReference type="EMBL" id="CAJFDH010000001">
    <property type="protein sequence ID" value="CAD5207137.1"/>
    <property type="molecule type" value="Genomic_DNA"/>
</dbReference>
<evidence type="ECO:0000313" key="1">
    <source>
        <dbReference type="EMBL" id="CAD5207137.1"/>
    </source>
</evidence>
<dbReference type="Proteomes" id="UP000783686">
    <property type="component" value="Unassembled WGS sequence"/>
</dbReference>
<accession>A0A811JUK3</accession>
<proteinExistence type="predicted"/>
<dbReference type="Proteomes" id="UP000614601">
    <property type="component" value="Unassembled WGS sequence"/>
</dbReference>
<comment type="caution">
    <text evidence="1">The sequence shown here is derived from an EMBL/GenBank/DDBJ whole genome shotgun (WGS) entry which is preliminary data.</text>
</comment>
<protein>
    <submittedName>
        <fullName evidence="1">Uncharacterized protein</fullName>
    </submittedName>
</protein>
<organism evidence="1 2">
    <name type="scientific">Bursaphelenchus okinawaensis</name>
    <dbReference type="NCBI Taxonomy" id="465554"/>
    <lineage>
        <taxon>Eukaryota</taxon>
        <taxon>Metazoa</taxon>
        <taxon>Ecdysozoa</taxon>
        <taxon>Nematoda</taxon>
        <taxon>Chromadorea</taxon>
        <taxon>Rhabditida</taxon>
        <taxon>Tylenchina</taxon>
        <taxon>Tylenchomorpha</taxon>
        <taxon>Aphelenchoidea</taxon>
        <taxon>Aphelenchoididae</taxon>
        <taxon>Bursaphelenchus</taxon>
    </lineage>
</organism>